<name>A0A1F6WJK7_9BACT</name>
<protein>
    <submittedName>
        <fullName evidence="1">Uncharacterized protein</fullName>
    </submittedName>
</protein>
<evidence type="ECO:0000313" key="2">
    <source>
        <dbReference type="Proteomes" id="UP000179880"/>
    </source>
</evidence>
<accession>A0A1F6WJK7</accession>
<dbReference type="AlphaFoldDB" id="A0A1F6WJK7"/>
<dbReference type="EMBL" id="MFUH01000017">
    <property type="protein sequence ID" value="OGI81905.1"/>
    <property type="molecule type" value="Genomic_DNA"/>
</dbReference>
<organism evidence="1 2">
    <name type="scientific">Candidatus Nomurabacteria bacterium RIFCSPHIGHO2_02_FULL_42_24</name>
    <dbReference type="NCBI Taxonomy" id="1801757"/>
    <lineage>
        <taxon>Bacteria</taxon>
        <taxon>Candidatus Nomuraibacteriota</taxon>
    </lineage>
</organism>
<gene>
    <name evidence="1" type="ORF">A3B93_01340</name>
</gene>
<comment type="caution">
    <text evidence="1">The sequence shown here is derived from an EMBL/GenBank/DDBJ whole genome shotgun (WGS) entry which is preliminary data.</text>
</comment>
<reference evidence="1 2" key="1">
    <citation type="journal article" date="2016" name="Nat. Commun.">
        <title>Thousands of microbial genomes shed light on interconnected biogeochemical processes in an aquifer system.</title>
        <authorList>
            <person name="Anantharaman K."/>
            <person name="Brown C.T."/>
            <person name="Hug L.A."/>
            <person name="Sharon I."/>
            <person name="Castelle C.J."/>
            <person name="Probst A.J."/>
            <person name="Thomas B.C."/>
            <person name="Singh A."/>
            <person name="Wilkins M.J."/>
            <person name="Karaoz U."/>
            <person name="Brodie E.L."/>
            <person name="Williams K.H."/>
            <person name="Hubbard S.S."/>
            <person name="Banfield J.F."/>
        </authorList>
    </citation>
    <scope>NUCLEOTIDE SEQUENCE [LARGE SCALE GENOMIC DNA]</scope>
</reference>
<dbReference type="Proteomes" id="UP000179880">
    <property type="component" value="Unassembled WGS sequence"/>
</dbReference>
<proteinExistence type="predicted"/>
<sequence>MRTNVAEALSQCTSIKKIDAVKPNTTIHLLATLLCLMLLELKEMAKDLFRLLPAGLPQRGAQKISCDRLKQAEIKAKKQFKNFVSSLITDSKERKKVIATFNADVANLI</sequence>
<evidence type="ECO:0000313" key="1">
    <source>
        <dbReference type="EMBL" id="OGI81905.1"/>
    </source>
</evidence>